<dbReference type="InterPro" id="IPR016570">
    <property type="entry name" value="UCP010361"/>
</dbReference>
<feature type="transmembrane region" description="Helical" evidence="9">
    <location>
        <begin position="342"/>
        <end position="362"/>
    </location>
</feature>
<dbReference type="Pfam" id="PF09594">
    <property type="entry name" value="GT87"/>
    <property type="match status" value="1"/>
</dbReference>
<feature type="transmembrane region" description="Helical" evidence="9">
    <location>
        <begin position="414"/>
        <end position="434"/>
    </location>
</feature>
<organism evidence="10 11">
    <name type="scientific">Microlunatus antarcticus</name>
    <dbReference type="NCBI Taxonomy" id="53388"/>
    <lineage>
        <taxon>Bacteria</taxon>
        <taxon>Bacillati</taxon>
        <taxon>Actinomycetota</taxon>
        <taxon>Actinomycetes</taxon>
        <taxon>Propionibacteriales</taxon>
        <taxon>Propionibacteriaceae</taxon>
        <taxon>Microlunatus</taxon>
    </lineage>
</organism>
<dbReference type="GO" id="GO:0016758">
    <property type="term" value="F:hexosyltransferase activity"/>
    <property type="evidence" value="ECO:0007669"/>
    <property type="project" value="InterPro"/>
</dbReference>
<evidence type="ECO:0000256" key="2">
    <source>
        <dbReference type="ARBA" id="ARBA00022475"/>
    </source>
</evidence>
<keyword evidence="6 9" id="KW-0472">Membrane</keyword>
<evidence type="ECO:0000256" key="1">
    <source>
        <dbReference type="ARBA" id="ARBA00004651"/>
    </source>
</evidence>
<keyword evidence="5 9" id="KW-1133">Transmembrane helix</keyword>
<dbReference type="RefSeq" id="WP_332836977.1">
    <property type="nucleotide sequence ID" value="NZ_JACHZG010000003.1"/>
</dbReference>
<dbReference type="InterPro" id="IPR018584">
    <property type="entry name" value="GT87"/>
</dbReference>
<evidence type="ECO:0000256" key="9">
    <source>
        <dbReference type="SAM" id="Phobius"/>
    </source>
</evidence>
<dbReference type="PIRSF" id="PIRSF010361">
    <property type="entry name" value="UCP010361"/>
    <property type="match status" value="1"/>
</dbReference>
<protein>
    <recommendedName>
        <fullName evidence="12">DUF2029 domain-containing protein</fullName>
    </recommendedName>
</protein>
<evidence type="ECO:0008006" key="12">
    <source>
        <dbReference type="Google" id="ProtNLM"/>
    </source>
</evidence>
<evidence type="ECO:0000313" key="10">
    <source>
        <dbReference type="EMBL" id="MBB3328813.1"/>
    </source>
</evidence>
<accession>A0A7W5JYR7</accession>
<evidence type="ECO:0000256" key="5">
    <source>
        <dbReference type="ARBA" id="ARBA00022989"/>
    </source>
</evidence>
<comment type="similarity">
    <text evidence="7">Belongs to the glycosyltransferase 87 family.</text>
</comment>
<keyword evidence="11" id="KW-1185">Reference proteome</keyword>
<evidence type="ECO:0000256" key="6">
    <source>
        <dbReference type="ARBA" id="ARBA00023136"/>
    </source>
</evidence>
<evidence type="ECO:0000256" key="3">
    <source>
        <dbReference type="ARBA" id="ARBA00022679"/>
    </source>
</evidence>
<evidence type="ECO:0000256" key="7">
    <source>
        <dbReference type="ARBA" id="ARBA00024033"/>
    </source>
</evidence>
<evidence type="ECO:0000256" key="4">
    <source>
        <dbReference type="ARBA" id="ARBA00022692"/>
    </source>
</evidence>
<comment type="caution">
    <text evidence="10">The sequence shown here is derived from an EMBL/GenBank/DDBJ whole genome shotgun (WGS) entry which is preliminary data.</text>
</comment>
<reference evidence="10 11" key="1">
    <citation type="submission" date="2020-08" db="EMBL/GenBank/DDBJ databases">
        <title>Sequencing the genomes of 1000 actinobacteria strains.</title>
        <authorList>
            <person name="Klenk H.-P."/>
        </authorList>
    </citation>
    <scope>NUCLEOTIDE SEQUENCE [LARGE SCALE GENOMIC DNA]</scope>
    <source>
        <strain evidence="10 11">DSM 11053</strain>
    </source>
</reference>
<proteinExistence type="inferred from homology"/>
<comment type="subcellular location">
    <subcellularLocation>
        <location evidence="1">Cell membrane</location>
        <topology evidence="1">Multi-pass membrane protein</topology>
    </subcellularLocation>
</comment>
<evidence type="ECO:0000313" key="11">
    <source>
        <dbReference type="Proteomes" id="UP000565572"/>
    </source>
</evidence>
<dbReference type="GO" id="GO:0005886">
    <property type="term" value="C:plasma membrane"/>
    <property type="evidence" value="ECO:0007669"/>
    <property type="project" value="UniProtKB-SubCell"/>
</dbReference>
<dbReference type="AlphaFoldDB" id="A0A7W5JYR7"/>
<sequence length="483" mass="52867">MPRVSAKPDPANVQPARTDGFVAAMSERLGGPLGRYAELVRTWWSPARVILAVATLTYVVGMVFRIPCRITVAGQVPDAFRRLCYSDIGLLYADRGLLQGNTPYLDSGSYQVLEYPVLTGWFLELERRITGWLGAPSGTDLTAQQAVDATLTFVDVNQVLLGALFLVAVWAQVHTQIGRPWDAMMLAAAPTVAAASLVNWDLLPVALTAAGVLAWSRRRPGLAGVLLGLGMAAKLYPVFLLGPLLVLCLRSGRMRAYGVLLVGFVVSWLVVNLPVLVLAPDAWLSFWTFNADRTGDFGSIWYVFSLAGHPVPHLNEVSGGLFALGCLLVAALALLAPRRPRFGALAFLVVAAFLMTNKVYSPQYVLWLLPFVVLARPRWRDWWVFTFGELFYFVAIWWHLGGELGPGDGGADRVYWLAVVLRLATEAWIVIMVVRDVLRPERDPVRSPSTGSGNVDDPTGGVLDGAPDAPWRTRLFARTRLSA</sequence>
<feature type="transmembrane region" description="Helical" evidence="9">
    <location>
        <begin position="317"/>
        <end position="335"/>
    </location>
</feature>
<feature type="transmembrane region" description="Helical" evidence="9">
    <location>
        <begin position="256"/>
        <end position="279"/>
    </location>
</feature>
<feature type="region of interest" description="Disordered" evidence="8">
    <location>
        <begin position="442"/>
        <end position="469"/>
    </location>
</feature>
<feature type="transmembrane region" description="Helical" evidence="9">
    <location>
        <begin position="382"/>
        <end position="402"/>
    </location>
</feature>
<evidence type="ECO:0000256" key="8">
    <source>
        <dbReference type="SAM" id="MobiDB-lite"/>
    </source>
</evidence>
<dbReference type="EMBL" id="JACHZG010000003">
    <property type="protein sequence ID" value="MBB3328813.1"/>
    <property type="molecule type" value="Genomic_DNA"/>
</dbReference>
<name>A0A7W5JYR7_9ACTN</name>
<keyword evidence="2" id="KW-1003">Cell membrane</keyword>
<feature type="transmembrane region" description="Helical" evidence="9">
    <location>
        <begin position="222"/>
        <end position="249"/>
    </location>
</feature>
<keyword evidence="4 9" id="KW-0812">Transmembrane</keyword>
<dbReference type="Proteomes" id="UP000565572">
    <property type="component" value="Unassembled WGS sequence"/>
</dbReference>
<gene>
    <name evidence="10" type="ORF">FHX39_003805</name>
</gene>
<keyword evidence="3" id="KW-0808">Transferase</keyword>
<feature type="transmembrane region" description="Helical" evidence="9">
    <location>
        <begin position="151"/>
        <end position="171"/>
    </location>
</feature>